<evidence type="ECO:0000313" key="3">
    <source>
        <dbReference type="RefSeq" id="XP_019095905.1"/>
    </source>
</evidence>
<dbReference type="NCBIfam" id="TIGR01572">
    <property type="entry name" value="A_thl_para_3677"/>
    <property type="match status" value="1"/>
</dbReference>
<sequence>MDTFYTRPMPKWLSDEALASDNKKYYVVQEADLHENDWLHLFTEMAFFSIARADSPPLEINKVVVETKEDYITEAREKLHAKNAIFYISYKYKGDPSIGFTGDHRAIIRKTTDGEPEHMSFEFASEQQAK</sequence>
<dbReference type="Pfam" id="PF04776">
    <property type="entry name" value="protein_MS5"/>
    <property type="match status" value="1"/>
</dbReference>
<evidence type="ECO:0000313" key="1">
    <source>
        <dbReference type="Proteomes" id="UP000694864"/>
    </source>
</evidence>
<evidence type="ECO:0000313" key="2">
    <source>
        <dbReference type="RefSeq" id="XP_019095903.1"/>
    </source>
</evidence>
<organism evidence="1 3">
    <name type="scientific">Camelina sativa</name>
    <name type="common">False flax</name>
    <name type="synonym">Myagrum sativum</name>
    <dbReference type="NCBI Taxonomy" id="90675"/>
    <lineage>
        <taxon>Eukaryota</taxon>
        <taxon>Viridiplantae</taxon>
        <taxon>Streptophyta</taxon>
        <taxon>Embryophyta</taxon>
        <taxon>Tracheophyta</taxon>
        <taxon>Spermatophyta</taxon>
        <taxon>Magnoliopsida</taxon>
        <taxon>eudicotyledons</taxon>
        <taxon>Gunneridae</taxon>
        <taxon>Pentapetalae</taxon>
        <taxon>rosids</taxon>
        <taxon>malvids</taxon>
        <taxon>Brassicales</taxon>
        <taxon>Brassicaceae</taxon>
        <taxon>Camelineae</taxon>
        <taxon>Camelina</taxon>
    </lineage>
</organism>
<accession>A0ABM1RA67</accession>
<dbReference type="GeneID" id="104761826"/>
<reference evidence="2 3" key="3">
    <citation type="submission" date="2025-05" db="UniProtKB">
        <authorList>
            <consortium name="RefSeq"/>
        </authorList>
    </citation>
    <scope>IDENTIFICATION</scope>
    <source>
        <tissue evidence="2 3">Leaf</tissue>
    </source>
</reference>
<name>A0ABM1RA67_CAMSA</name>
<dbReference type="RefSeq" id="XP_019095905.1">
    <property type="nucleotide sequence ID" value="XM_019240360.1"/>
</dbReference>
<dbReference type="RefSeq" id="XP_019095903.1">
    <property type="nucleotide sequence ID" value="XM_019240358.1"/>
</dbReference>
<protein>
    <submittedName>
        <fullName evidence="2 3">UPF0725 protein At4g29550-like</fullName>
    </submittedName>
</protein>
<proteinExistence type="predicted"/>
<reference evidence="1" key="1">
    <citation type="journal article" date="1997" name="Nucleic Acids Res.">
        <title>tRNAscan-SE: a program for improved detection of transfer RNA genes in genomic sequence.</title>
        <authorList>
            <person name="Lowe T.M."/>
            <person name="Eddy S.R."/>
        </authorList>
    </citation>
    <scope>NUCLEOTIDE SEQUENCE [LARGE SCALE GENOMIC DNA]</scope>
    <source>
        <strain evidence="1">r\DH55</strain>
    </source>
</reference>
<keyword evidence="1" id="KW-1185">Reference proteome</keyword>
<dbReference type="InterPro" id="IPR006462">
    <property type="entry name" value="MS5"/>
</dbReference>
<dbReference type="Proteomes" id="UP000694864">
    <property type="component" value="Chromosome 18"/>
</dbReference>
<reference evidence="1" key="2">
    <citation type="journal article" date="2014" name="Nat. Commun.">
        <title>The emerging biofuel crop Camelina sativa retains a highly undifferentiated hexaploid genome structure.</title>
        <authorList>
            <person name="Kagale S."/>
            <person name="Koh C."/>
            <person name="Nixon J."/>
            <person name="Bollina V."/>
            <person name="Clarke W.E."/>
            <person name="Tuteja R."/>
            <person name="Spillane C."/>
            <person name="Robinson S.J."/>
            <person name="Links M.G."/>
            <person name="Clarke C."/>
            <person name="Higgins E.E."/>
            <person name="Huebert T."/>
            <person name="Sharpe A.G."/>
            <person name="Parkin I.A."/>
        </authorList>
    </citation>
    <scope>NUCLEOTIDE SEQUENCE [LARGE SCALE GENOMIC DNA]</scope>
    <source>
        <strain evidence="1">r\DH55</strain>
    </source>
</reference>
<gene>
    <name evidence="2 3" type="primary">LOC104761826</name>
</gene>